<evidence type="ECO:0000313" key="3">
    <source>
        <dbReference type="Proteomes" id="UP000807353"/>
    </source>
</evidence>
<feature type="compositionally biased region" description="Low complexity" evidence="1">
    <location>
        <begin position="64"/>
        <end position="75"/>
    </location>
</feature>
<protein>
    <submittedName>
        <fullName evidence="2">Uncharacterized protein</fullName>
    </submittedName>
</protein>
<organism evidence="2 3">
    <name type="scientific">Collybia nuda</name>
    <dbReference type="NCBI Taxonomy" id="64659"/>
    <lineage>
        <taxon>Eukaryota</taxon>
        <taxon>Fungi</taxon>
        <taxon>Dikarya</taxon>
        <taxon>Basidiomycota</taxon>
        <taxon>Agaricomycotina</taxon>
        <taxon>Agaricomycetes</taxon>
        <taxon>Agaricomycetidae</taxon>
        <taxon>Agaricales</taxon>
        <taxon>Tricholomatineae</taxon>
        <taxon>Clitocybaceae</taxon>
        <taxon>Collybia</taxon>
    </lineage>
</organism>
<sequence length="288" mass="31443">MSPSTTQQQVTIPILTTHKWTNRWWIPSSPSPQTPKITTEPQITGLATQEPHNTRPPQLNTQDTTPTNPVNHTTPMSTHKPSKQGLSTIDALVAINRVVTNTNGLQRTAIPGNGFPVKCGFNYTTHTTLKMCQANTLITENCPTPTSGPPHHFLISSLSQQAHDCLVNTGVIATETTIILALPFTQPLLEYIGTLKNSSLGESGDNKQIVAKAIKLALMTNPGIMAFVNNHLPQMIKLQGCVIGTKLNPNGDPLYPHLQNLGGVGQHIVWQVLILQFHYIICIMYSSN</sequence>
<gene>
    <name evidence="2" type="ORF">BDZ94DRAFT_1310161</name>
</gene>
<reference evidence="2" key="1">
    <citation type="submission" date="2020-11" db="EMBL/GenBank/DDBJ databases">
        <authorList>
            <consortium name="DOE Joint Genome Institute"/>
            <person name="Ahrendt S."/>
            <person name="Riley R."/>
            <person name="Andreopoulos W."/>
            <person name="Labutti K."/>
            <person name="Pangilinan J."/>
            <person name="Ruiz-Duenas F.J."/>
            <person name="Barrasa J.M."/>
            <person name="Sanchez-Garcia M."/>
            <person name="Camarero S."/>
            <person name="Miyauchi S."/>
            <person name="Serrano A."/>
            <person name="Linde D."/>
            <person name="Babiker R."/>
            <person name="Drula E."/>
            <person name="Ayuso-Fernandez I."/>
            <person name="Pacheco R."/>
            <person name="Padilla G."/>
            <person name="Ferreira P."/>
            <person name="Barriuso J."/>
            <person name="Kellner H."/>
            <person name="Castanera R."/>
            <person name="Alfaro M."/>
            <person name="Ramirez L."/>
            <person name="Pisabarro A.G."/>
            <person name="Kuo A."/>
            <person name="Tritt A."/>
            <person name="Lipzen A."/>
            <person name="He G."/>
            <person name="Yan M."/>
            <person name="Ng V."/>
            <person name="Cullen D."/>
            <person name="Martin F."/>
            <person name="Rosso M.-N."/>
            <person name="Henrissat B."/>
            <person name="Hibbett D."/>
            <person name="Martinez A.T."/>
            <person name="Grigoriev I.V."/>
        </authorList>
    </citation>
    <scope>NUCLEOTIDE SEQUENCE</scope>
    <source>
        <strain evidence="2">CBS 247.69</strain>
    </source>
</reference>
<proteinExistence type="predicted"/>
<name>A0A9P5Y5E9_9AGAR</name>
<dbReference type="Proteomes" id="UP000807353">
    <property type="component" value="Unassembled WGS sequence"/>
</dbReference>
<evidence type="ECO:0000256" key="1">
    <source>
        <dbReference type="SAM" id="MobiDB-lite"/>
    </source>
</evidence>
<feature type="compositionally biased region" description="Polar residues" evidence="1">
    <location>
        <begin position="47"/>
        <end position="63"/>
    </location>
</feature>
<dbReference type="EMBL" id="MU150277">
    <property type="protein sequence ID" value="KAF9461966.1"/>
    <property type="molecule type" value="Genomic_DNA"/>
</dbReference>
<evidence type="ECO:0000313" key="2">
    <source>
        <dbReference type="EMBL" id="KAF9461966.1"/>
    </source>
</evidence>
<comment type="caution">
    <text evidence="2">The sequence shown here is derived from an EMBL/GenBank/DDBJ whole genome shotgun (WGS) entry which is preliminary data.</text>
</comment>
<dbReference type="AlphaFoldDB" id="A0A9P5Y5E9"/>
<accession>A0A9P5Y5E9</accession>
<keyword evidence="3" id="KW-1185">Reference proteome</keyword>
<feature type="region of interest" description="Disordered" evidence="1">
    <location>
        <begin position="47"/>
        <end position="83"/>
    </location>
</feature>
<dbReference type="OrthoDB" id="2970403at2759"/>